<sequence length="506" mass="51885">MQQQKGNDFQFSKKVDAVKDLGCDPNGGTPVQDTLNSKIEDGMLVVFPGGTYAATGEINPGADRYGIVGEGYQNSKKPPKLGENSVVFTVETNQPIKLFNFGAAEALVGNFVIDQRKRAAHGGVTARSSGNVRVRDVRTVGAQTAVGNGDSTPFFFEPFAEGKDSLIVFERCIARGGGIPGTKNTGASAGIGIFQRNGAAGRIVLKDCVIENMADNGVYGARTTAEVIVLGGLYRNNDVSQVRVNGDAQVDGVDIVIDEENYTGLKSKSYGRERGPGWPATNGLKLETDSAGSVTAGTVVRKCDIRAISVADESSIGGLVNFFASAGGATLDNCRLTNNVPGTTGIIASNPSNAPSQVGITVKNSVIQGNGAGQNAAVNISSRPRSLVKNTCLSYPGASRDDIKGAGTSNVSFVECKSGSGLKAPQQVGSEGNLSSLPAPSVSYNRSGAAVGSGSGGGQEGPRKGVLLGVVNGFFILLLLLVGTFVLFVGGILGALGALVSVIGGD</sequence>
<keyword evidence="1" id="KW-0812">Transmembrane</keyword>
<dbReference type="EMBL" id="AOME01000108">
    <property type="protein sequence ID" value="EMA47815.1"/>
    <property type="molecule type" value="Genomic_DNA"/>
</dbReference>
<dbReference type="PATRIC" id="fig|1227456.3.peg.4212"/>
<evidence type="ECO:0008006" key="4">
    <source>
        <dbReference type="Google" id="ProtNLM"/>
    </source>
</evidence>
<reference evidence="2 3" key="1">
    <citation type="journal article" date="2014" name="PLoS Genet.">
        <title>Phylogenetically driven sequencing of extremely halophilic archaea reveals strategies for static and dynamic osmo-response.</title>
        <authorList>
            <person name="Becker E.A."/>
            <person name="Seitzer P.M."/>
            <person name="Tritt A."/>
            <person name="Larsen D."/>
            <person name="Krusor M."/>
            <person name="Yao A.I."/>
            <person name="Wu D."/>
            <person name="Madern D."/>
            <person name="Eisen J.A."/>
            <person name="Darling A.E."/>
            <person name="Facciotti M.T."/>
        </authorList>
    </citation>
    <scope>NUCLEOTIDE SEQUENCE [LARGE SCALE GENOMIC DNA]</scope>
    <source>
        <strain evidence="2 3">DSM 8989</strain>
    </source>
</reference>
<name>M0MTL5_9EURY</name>
<proteinExistence type="predicted"/>
<comment type="caution">
    <text evidence="2">The sequence shown here is derived from an EMBL/GenBank/DDBJ whole genome shotgun (WGS) entry which is preliminary data.</text>
</comment>
<gene>
    <name evidence="2" type="ORF">C450_20891</name>
</gene>
<dbReference type="OrthoDB" id="202667at2157"/>
<dbReference type="SUPFAM" id="SSF51126">
    <property type="entry name" value="Pectin lyase-like"/>
    <property type="match status" value="1"/>
</dbReference>
<keyword evidence="1" id="KW-1133">Transmembrane helix</keyword>
<feature type="transmembrane region" description="Helical" evidence="1">
    <location>
        <begin position="474"/>
        <end position="503"/>
    </location>
</feature>
<dbReference type="Proteomes" id="UP000011625">
    <property type="component" value="Unassembled WGS sequence"/>
</dbReference>
<evidence type="ECO:0000313" key="2">
    <source>
        <dbReference type="EMBL" id="EMA47815.1"/>
    </source>
</evidence>
<evidence type="ECO:0000313" key="3">
    <source>
        <dbReference type="Proteomes" id="UP000011625"/>
    </source>
</evidence>
<keyword evidence="1" id="KW-0472">Membrane</keyword>
<dbReference type="InterPro" id="IPR011050">
    <property type="entry name" value="Pectin_lyase_fold/virulence"/>
</dbReference>
<protein>
    <recommendedName>
        <fullName evidence="4">Right handed beta helix domain-containing protein</fullName>
    </recommendedName>
</protein>
<accession>M0MTL5</accession>
<organism evidence="2 3">
    <name type="scientific">Halococcus salifodinae DSM 8989</name>
    <dbReference type="NCBI Taxonomy" id="1227456"/>
    <lineage>
        <taxon>Archaea</taxon>
        <taxon>Methanobacteriati</taxon>
        <taxon>Methanobacteriota</taxon>
        <taxon>Stenosarchaea group</taxon>
        <taxon>Halobacteria</taxon>
        <taxon>Halobacteriales</taxon>
        <taxon>Halococcaceae</taxon>
        <taxon>Halococcus</taxon>
    </lineage>
</organism>
<evidence type="ECO:0000256" key="1">
    <source>
        <dbReference type="SAM" id="Phobius"/>
    </source>
</evidence>
<keyword evidence="3" id="KW-1185">Reference proteome</keyword>
<dbReference type="AlphaFoldDB" id="M0MTL5"/>